<dbReference type="Pfam" id="PF13432">
    <property type="entry name" value="TPR_16"/>
    <property type="match status" value="2"/>
</dbReference>
<evidence type="ECO:0000256" key="2">
    <source>
        <dbReference type="ARBA" id="ARBA00022803"/>
    </source>
</evidence>
<dbReference type="AlphaFoldDB" id="H3ZBA9"/>
<dbReference type="InterPro" id="IPR051685">
    <property type="entry name" value="Ycf3/AcsC/BcsC/TPR_MFPF"/>
</dbReference>
<sequence>MKKITLVAASLMLALTIGCSKKDSAAHYQDALAFIANQQYNSAIIELKSAVQQAPDNAEYRLALGLTYLQIGDAVSAEKELQLAKQGGITAADIAVPLVRASYIAGNFSEVLALYPEAEELEQPIADYIKLYRALAELELGAADRAVFLFHELSLSEYQDIQAFAQSNLMITTTQYEEAINLLQSIPTTSPHYAETLSLIGNLHLVNDKFAPASEAFSALIKLQPRNFKARLLAGQALIRDNRYQEANQHIEMILRALPEQAYANYLKSLIEYDAKDFVKAKEFAEKAITSGYRAPQPRLIAGLSAFQLGLESQALHNFSAMGQALDAFPSAKRLYVALQLKAGEPGIARDALSSTPPSAEDLNLYATTAFNLAQAGDNRAAAELIAKYDSAGFNDINSLLTMGQLKLSVPGQEMAGIRDLELALMMEPGHHQTRLILASSYMRQQQYEKVYQLADGWIKDPETAFMGHNLKAYAELVQFKPENAKVHLAAAKATGSDNPFTPLMLASVAAFETNYTEAKNILDQLLNSHPDYIPAITQAFIVNHRLGDTSSVIKHTKAQLAKNPQNYHLRLAFARYLHSAADFNEVINLLQAVDTSQQLPVAHWMILVDSYVQLGNSSEASKLSQAWHQQDPDNIQATLLYVEILRRNNNVTEALQILDRHLLRQTQHPQLLMAKLKLQTEYRMPDKAIETIKQSPAEFQGLAEVKFLHGRNLMALGQKSAALNLFLESYKDDASAQTAMFIAEIYRQDVSLRQAIGFVENHIAKHDTTPGLQMVYANLLMQTDISKSVSIYQQLVESSPDNLVLLNNYAWMLIEHGEAEKALTYVSRAMRLDDKNPDILDTYGAALLKLQRYQDALSYFERSLAIRPEHDEVKLNYAEALILVDNKAKASQILNSINSHDARLTQRKLQLSQQL</sequence>
<dbReference type="eggNOG" id="COG0457">
    <property type="taxonomic scope" value="Bacteria"/>
</dbReference>
<feature type="repeat" description="TPR" evidence="3">
    <location>
        <begin position="838"/>
        <end position="871"/>
    </location>
</feature>
<dbReference type="PROSITE" id="PS51257">
    <property type="entry name" value="PROKAR_LIPOPROTEIN"/>
    <property type="match status" value="1"/>
</dbReference>
<dbReference type="PROSITE" id="PS50005">
    <property type="entry name" value="TPR"/>
    <property type="match status" value="2"/>
</dbReference>
<keyword evidence="2 3" id="KW-0802">TPR repeat</keyword>
<keyword evidence="5" id="KW-1185">Reference proteome</keyword>
<gene>
    <name evidence="4" type="ORF">AJE_03071</name>
</gene>
<dbReference type="PANTHER" id="PTHR44943">
    <property type="entry name" value="CELLULOSE SYNTHASE OPERON PROTEIN C"/>
    <property type="match status" value="1"/>
</dbReference>
<dbReference type="InterPro" id="IPR014266">
    <property type="entry name" value="PEP-CTERM_TPR_PrsT"/>
</dbReference>
<dbReference type="EMBL" id="AHTH01000005">
    <property type="protein sequence ID" value="EHR42223.1"/>
    <property type="molecule type" value="Genomic_DNA"/>
</dbReference>
<dbReference type="Pfam" id="PF13429">
    <property type="entry name" value="TPR_15"/>
    <property type="match status" value="1"/>
</dbReference>
<organism evidence="4 5">
    <name type="scientific">Alishewanella jeotgali KCTC 22429</name>
    <dbReference type="NCBI Taxonomy" id="1129374"/>
    <lineage>
        <taxon>Bacteria</taxon>
        <taxon>Pseudomonadati</taxon>
        <taxon>Pseudomonadota</taxon>
        <taxon>Gammaproteobacteria</taxon>
        <taxon>Alteromonadales</taxon>
        <taxon>Alteromonadaceae</taxon>
        <taxon>Alishewanella</taxon>
    </lineage>
</organism>
<comment type="caution">
    <text evidence="4">The sequence shown here is derived from an EMBL/GenBank/DDBJ whole genome shotgun (WGS) entry which is preliminary data.</text>
</comment>
<name>H3ZBA9_9ALTE</name>
<evidence type="ECO:0000256" key="3">
    <source>
        <dbReference type="PROSITE-ProRule" id="PRU00339"/>
    </source>
</evidence>
<reference evidence="4 5" key="1">
    <citation type="journal article" date="2012" name="J. Bacteriol.">
        <title>Genome Sequence of Extracellular-Protease-Producing Alishewanella jeotgali Isolated from Traditional Korean Fermented Seafood.</title>
        <authorList>
            <person name="Jung J."/>
            <person name="Chun J."/>
            <person name="Park W."/>
        </authorList>
    </citation>
    <scope>NUCLEOTIDE SEQUENCE [LARGE SCALE GENOMIC DNA]</scope>
    <source>
        <strain evidence="4 5">KCTC 22429</strain>
    </source>
</reference>
<dbReference type="NCBIfam" id="TIGR02917">
    <property type="entry name" value="PEP_TPR_lipo"/>
    <property type="match status" value="1"/>
</dbReference>
<evidence type="ECO:0000256" key="1">
    <source>
        <dbReference type="ARBA" id="ARBA00022737"/>
    </source>
</evidence>
<dbReference type="InterPro" id="IPR019734">
    <property type="entry name" value="TPR_rpt"/>
</dbReference>
<dbReference type="Proteomes" id="UP000012046">
    <property type="component" value="Unassembled WGS sequence"/>
</dbReference>
<feature type="repeat" description="TPR" evidence="3">
    <location>
        <begin position="194"/>
        <end position="227"/>
    </location>
</feature>
<dbReference type="PANTHER" id="PTHR44943:SF5">
    <property type="entry name" value="BLL7697 PROTEIN"/>
    <property type="match status" value="1"/>
</dbReference>
<proteinExistence type="predicted"/>
<keyword evidence="1" id="KW-0677">Repeat</keyword>
<dbReference type="STRING" id="1129374.AJE_03071"/>
<protein>
    <submittedName>
        <fullName evidence="4">Uncharacterized protein</fullName>
    </submittedName>
</protein>
<evidence type="ECO:0000313" key="5">
    <source>
        <dbReference type="Proteomes" id="UP000012046"/>
    </source>
</evidence>
<accession>H3ZBA9</accession>
<dbReference type="SUPFAM" id="SSF48452">
    <property type="entry name" value="TPR-like"/>
    <property type="match status" value="4"/>
</dbReference>
<evidence type="ECO:0000313" key="4">
    <source>
        <dbReference type="EMBL" id="EHR42223.1"/>
    </source>
</evidence>
<dbReference type="SMART" id="SM00028">
    <property type="entry name" value="TPR"/>
    <property type="match status" value="5"/>
</dbReference>
<dbReference type="RefSeq" id="WP_008949625.1">
    <property type="nucleotide sequence ID" value="NZ_AHTH01000005.1"/>
</dbReference>
<dbReference type="InterPro" id="IPR011990">
    <property type="entry name" value="TPR-like_helical_dom_sf"/>
</dbReference>
<dbReference type="Gene3D" id="1.25.40.10">
    <property type="entry name" value="Tetratricopeptide repeat domain"/>
    <property type="match status" value="4"/>
</dbReference>
<dbReference type="Pfam" id="PF14559">
    <property type="entry name" value="TPR_19"/>
    <property type="match status" value="1"/>
</dbReference>
<dbReference type="PATRIC" id="fig|1129374.4.peg.621"/>